<evidence type="ECO:0000313" key="2">
    <source>
        <dbReference type="EMBL" id="ERL50661.1"/>
    </source>
</evidence>
<dbReference type="PATRIC" id="fig|1178482.3.peg.3757"/>
<dbReference type="AlphaFoldDB" id="W1N665"/>
<gene>
    <name evidence="2" type="ORF">BJB45_05885</name>
</gene>
<name>W1N665_9GAMM</name>
<comment type="caution">
    <text evidence="2">The sequence shown here is derived from an EMBL/GenBank/DDBJ whole genome shotgun (WGS) entry which is preliminary data.</text>
</comment>
<dbReference type="SUPFAM" id="SSF55729">
    <property type="entry name" value="Acyl-CoA N-acyltransferases (Nat)"/>
    <property type="match status" value="1"/>
</dbReference>
<dbReference type="RefSeq" id="WP_021820714.1">
    <property type="nucleotide sequence ID" value="NZ_AVBC01000039.1"/>
</dbReference>
<dbReference type="InterPro" id="IPR000182">
    <property type="entry name" value="GNAT_dom"/>
</dbReference>
<protein>
    <recommendedName>
        <fullName evidence="1">N-acetyltransferase domain-containing protein</fullName>
    </recommendedName>
</protein>
<dbReference type="eggNOG" id="COG3153">
    <property type="taxonomic scope" value="Bacteria"/>
</dbReference>
<dbReference type="InterPro" id="IPR016181">
    <property type="entry name" value="Acyl_CoA_acyltransferase"/>
</dbReference>
<dbReference type="KEGG" id="hhu:AR456_07240"/>
<evidence type="ECO:0000259" key="1">
    <source>
        <dbReference type="PROSITE" id="PS51186"/>
    </source>
</evidence>
<dbReference type="Proteomes" id="UP000019113">
    <property type="component" value="Unassembled WGS sequence"/>
</dbReference>
<sequence>MTSPSALSLKIRPERAADAADIRHLVDQAFAGAAHASGHEARIVESLRDVGVLTSWVAEIIEQRGSRLVGQLSLSPVSIGAVDAGWFGLGPIAVAPAHQRQGIGARMVDTALEHLRHIGASGCVLVGDPGWYQRFGFRTATGMLFADVPAEYLLVWPRREEWPHGQLNYHPAFMAALG</sequence>
<proteinExistence type="predicted"/>
<organism evidence="2 3">
    <name type="scientific">Halomonas huangheensis</name>
    <dbReference type="NCBI Taxonomy" id="1178482"/>
    <lineage>
        <taxon>Bacteria</taxon>
        <taxon>Pseudomonadati</taxon>
        <taxon>Pseudomonadota</taxon>
        <taxon>Gammaproteobacteria</taxon>
        <taxon>Oceanospirillales</taxon>
        <taxon>Halomonadaceae</taxon>
        <taxon>Halomonas</taxon>
    </lineage>
</organism>
<dbReference type="Gene3D" id="3.40.630.30">
    <property type="match status" value="1"/>
</dbReference>
<accession>W1N665</accession>
<dbReference type="CDD" id="cd04301">
    <property type="entry name" value="NAT_SF"/>
    <property type="match status" value="1"/>
</dbReference>
<dbReference type="PANTHER" id="PTHR43617:SF2">
    <property type="entry name" value="UPF0039 PROTEIN SLL0451"/>
    <property type="match status" value="1"/>
</dbReference>
<dbReference type="GO" id="GO:0016747">
    <property type="term" value="F:acyltransferase activity, transferring groups other than amino-acyl groups"/>
    <property type="evidence" value="ECO:0007669"/>
    <property type="project" value="InterPro"/>
</dbReference>
<dbReference type="Pfam" id="PF13508">
    <property type="entry name" value="Acetyltransf_7"/>
    <property type="match status" value="1"/>
</dbReference>
<dbReference type="EMBL" id="AVBC01000039">
    <property type="protein sequence ID" value="ERL50661.1"/>
    <property type="molecule type" value="Genomic_DNA"/>
</dbReference>
<dbReference type="InterPro" id="IPR050276">
    <property type="entry name" value="MshD_Acetyltransferase"/>
</dbReference>
<keyword evidence="3" id="KW-1185">Reference proteome</keyword>
<feature type="domain" description="N-acetyltransferase" evidence="1">
    <location>
        <begin position="9"/>
        <end position="159"/>
    </location>
</feature>
<evidence type="ECO:0000313" key="3">
    <source>
        <dbReference type="Proteomes" id="UP000019113"/>
    </source>
</evidence>
<dbReference type="PROSITE" id="PS51186">
    <property type="entry name" value="GNAT"/>
    <property type="match status" value="1"/>
</dbReference>
<dbReference type="STRING" id="1178482.AR456_07240"/>
<dbReference type="PANTHER" id="PTHR43617">
    <property type="entry name" value="L-AMINO ACID N-ACETYLTRANSFERASE"/>
    <property type="match status" value="1"/>
</dbReference>
<dbReference type="OrthoDB" id="9797178at2"/>
<reference evidence="2 3" key="1">
    <citation type="submission" date="2013-08" db="EMBL/GenBank/DDBJ databases">
        <title>draft genome of Halomonas huanghegensis, strain BJGMM-B45T.</title>
        <authorList>
            <person name="Miao C."/>
            <person name="Wan Y."/>
            <person name="Jin W."/>
        </authorList>
    </citation>
    <scope>NUCLEOTIDE SEQUENCE [LARGE SCALE GENOMIC DNA]</scope>
    <source>
        <strain evidence="2 3">BJGMM-B45</strain>
    </source>
</reference>